<evidence type="ECO:0000313" key="1">
    <source>
        <dbReference type="EMBL" id="ORY14929.1"/>
    </source>
</evidence>
<organism evidence="1 2">
    <name type="scientific">Clohesyomyces aquaticus</name>
    <dbReference type="NCBI Taxonomy" id="1231657"/>
    <lineage>
        <taxon>Eukaryota</taxon>
        <taxon>Fungi</taxon>
        <taxon>Dikarya</taxon>
        <taxon>Ascomycota</taxon>
        <taxon>Pezizomycotina</taxon>
        <taxon>Dothideomycetes</taxon>
        <taxon>Pleosporomycetidae</taxon>
        <taxon>Pleosporales</taxon>
        <taxon>Lindgomycetaceae</taxon>
        <taxon>Clohesyomyces</taxon>
    </lineage>
</organism>
<dbReference type="EMBL" id="MCFA01000029">
    <property type="protein sequence ID" value="ORY14929.1"/>
    <property type="molecule type" value="Genomic_DNA"/>
</dbReference>
<evidence type="ECO:0000313" key="2">
    <source>
        <dbReference type="Proteomes" id="UP000193144"/>
    </source>
</evidence>
<gene>
    <name evidence="1" type="ORF">BCR34DRAFT_662389</name>
</gene>
<comment type="caution">
    <text evidence="1">The sequence shown here is derived from an EMBL/GenBank/DDBJ whole genome shotgun (WGS) entry which is preliminary data.</text>
</comment>
<dbReference type="AlphaFoldDB" id="A0A1Y1ZXE5"/>
<dbReference type="Proteomes" id="UP000193144">
    <property type="component" value="Unassembled WGS sequence"/>
</dbReference>
<sequence length="132" mass="15409">MVLLGSDMNNEKEDVWERRKSIFVESQMKDGKMSHENQIKTWMLGWLFTNRYYKEGNLGTWEDNKDKCTVIYHCNTVVGILRYHADPFIQEVLRAQVKRVGAAFEYLETQVLPSLHGEGFHPRGLNRRGSTS</sequence>
<protein>
    <submittedName>
        <fullName evidence="1">Uncharacterized protein</fullName>
    </submittedName>
</protein>
<keyword evidence="2" id="KW-1185">Reference proteome</keyword>
<dbReference type="OrthoDB" id="3797255at2759"/>
<accession>A0A1Y1ZXE5</accession>
<reference evidence="1 2" key="1">
    <citation type="submission" date="2016-07" db="EMBL/GenBank/DDBJ databases">
        <title>Pervasive Adenine N6-methylation of Active Genes in Fungi.</title>
        <authorList>
            <consortium name="DOE Joint Genome Institute"/>
            <person name="Mondo S.J."/>
            <person name="Dannebaum R.O."/>
            <person name="Kuo R.C."/>
            <person name="Labutti K."/>
            <person name="Haridas S."/>
            <person name="Kuo A."/>
            <person name="Salamov A."/>
            <person name="Ahrendt S.R."/>
            <person name="Lipzen A."/>
            <person name="Sullivan W."/>
            <person name="Andreopoulos W.B."/>
            <person name="Clum A."/>
            <person name="Lindquist E."/>
            <person name="Daum C."/>
            <person name="Ramamoorthy G.K."/>
            <person name="Gryganskyi A."/>
            <person name="Culley D."/>
            <person name="Magnuson J.K."/>
            <person name="James T.Y."/>
            <person name="O'Malley M.A."/>
            <person name="Stajich J.E."/>
            <person name="Spatafora J.W."/>
            <person name="Visel A."/>
            <person name="Grigoriev I.V."/>
        </authorList>
    </citation>
    <scope>NUCLEOTIDE SEQUENCE [LARGE SCALE GENOMIC DNA]</scope>
    <source>
        <strain evidence="1 2">CBS 115471</strain>
    </source>
</reference>
<proteinExistence type="predicted"/>
<name>A0A1Y1ZXE5_9PLEO</name>